<reference evidence="1" key="1">
    <citation type="submission" date="2020-08" db="EMBL/GenBank/DDBJ databases">
        <title>Genome public.</title>
        <authorList>
            <person name="Liu C."/>
            <person name="Sun Q."/>
        </authorList>
    </citation>
    <scope>NUCLEOTIDE SEQUENCE</scope>
    <source>
        <strain evidence="1">H8</strain>
    </source>
</reference>
<dbReference type="AlphaFoldDB" id="A0A926HXC3"/>
<sequence>MNEIERPCVGYAFVPRQELTRVFEPEEALMRGTLFPELYLPFNVYGKCPCREQKGERCR</sequence>
<organism evidence="1 2">
    <name type="scientific">Congzhengia minquanensis</name>
    <dbReference type="NCBI Taxonomy" id="2763657"/>
    <lineage>
        <taxon>Bacteria</taxon>
        <taxon>Bacillati</taxon>
        <taxon>Bacillota</taxon>
        <taxon>Clostridia</taxon>
        <taxon>Eubacteriales</taxon>
        <taxon>Oscillospiraceae</taxon>
        <taxon>Congzhengia</taxon>
    </lineage>
</organism>
<dbReference type="Pfam" id="PF11007">
    <property type="entry name" value="CotJA"/>
    <property type="match status" value="1"/>
</dbReference>
<protein>
    <submittedName>
        <fullName evidence="1">Spore coat associated protein CotJA</fullName>
    </submittedName>
</protein>
<keyword evidence="2" id="KW-1185">Reference proteome</keyword>
<dbReference type="EMBL" id="JACRSU010000001">
    <property type="protein sequence ID" value="MBC8539914.1"/>
    <property type="molecule type" value="Genomic_DNA"/>
</dbReference>
<proteinExistence type="predicted"/>
<comment type="caution">
    <text evidence="1">The sequence shown here is derived from an EMBL/GenBank/DDBJ whole genome shotgun (WGS) entry which is preliminary data.</text>
</comment>
<dbReference type="Proteomes" id="UP000611762">
    <property type="component" value="Unassembled WGS sequence"/>
</dbReference>
<name>A0A926HXC3_9FIRM</name>
<dbReference type="RefSeq" id="WP_177677799.1">
    <property type="nucleotide sequence ID" value="NZ_JACRSU010000001.1"/>
</dbReference>
<evidence type="ECO:0000313" key="1">
    <source>
        <dbReference type="EMBL" id="MBC8539914.1"/>
    </source>
</evidence>
<gene>
    <name evidence="1" type="ORF">H8698_02850</name>
</gene>
<evidence type="ECO:0000313" key="2">
    <source>
        <dbReference type="Proteomes" id="UP000611762"/>
    </source>
</evidence>
<accession>A0A926HXC3</accession>
<dbReference type="InterPro" id="IPR020256">
    <property type="entry name" value="Spore_coat_CotJA"/>
</dbReference>